<keyword evidence="3" id="KW-1185">Reference proteome</keyword>
<protein>
    <submittedName>
        <fullName evidence="2">Endonuclease/exonuclease/phosphatase family protein</fullName>
    </submittedName>
</protein>
<dbReference type="InterPro" id="IPR036691">
    <property type="entry name" value="Endo/exonu/phosph_ase_sf"/>
</dbReference>
<keyword evidence="2" id="KW-0269">Exonuclease</keyword>
<dbReference type="EMBL" id="ASPP01016172">
    <property type="protein sequence ID" value="ETO17690.1"/>
    <property type="molecule type" value="Genomic_DNA"/>
</dbReference>
<dbReference type="Gene3D" id="3.60.10.10">
    <property type="entry name" value="Endonuclease/exonuclease/phosphatase"/>
    <property type="match status" value="1"/>
</dbReference>
<feature type="domain" description="Endonuclease/exonuclease/phosphatase" evidence="1">
    <location>
        <begin position="28"/>
        <end position="132"/>
    </location>
</feature>
<reference evidence="2 3" key="1">
    <citation type="journal article" date="2013" name="Curr. Biol.">
        <title>The Genome of the Foraminiferan Reticulomyxa filosa.</title>
        <authorList>
            <person name="Glockner G."/>
            <person name="Hulsmann N."/>
            <person name="Schleicher M."/>
            <person name="Noegel A.A."/>
            <person name="Eichinger L."/>
            <person name="Gallinger C."/>
            <person name="Pawlowski J."/>
            <person name="Sierra R."/>
            <person name="Euteneuer U."/>
            <person name="Pillet L."/>
            <person name="Moustafa A."/>
            <person name="Platzer M."/>
            <person name="Groth M."/>
            <person name="Szafranski K."/>
            <person name="Schliwa M."/>
        </authorList>
    </citation>
    <scope>NUCLEOTIDE SEQUENCE [LARGE SCALE GENOMIC DNA]</scope>
</reference>
<accession>X6MX76</accession>
<evidence type="ECO:0000313" key="2">
    <source>
        <dbReference type="EMBL" id="ETO17690.1"/>
    </source>
</evidence>
<dbReference type="GO" id="GO:0000175">
    <property type="term" value="F:3'-5'-RNA exonuclease activity"/>
    <property type="evidence" value="ECO:0007669"/>
    <property type="project" value="TreeGrafter"/>
</dbReference>
<dbReference type="Pfam" id="PF03372">
    <property type="entry name" value="Exo_endo_phos"/>
    <property type="match status" value="1"/>
</dbReference>
<dbReference type="OrthoDB" id="2866996at2759"/>
<evidence type="ECO:0000259" key="1">
    <source>
        <dbReference type="Pfam" id="PF03372"/>
    </source>
</evidence>
<dbReference type="PANTHER" id="PTHR12121:SF36">
    <property type="entry name" value="ENDONUCLEASE_EXONUCLEASE_PHOSPHATASE DOMAIN-CONTAINING PROTEIN"/>
    <property type="match status" value="1"/>
</dbReference>
<dbReference type="PANTHER" id="PTHR12121">
    <property type="entry name" value="CARBON CATABOLITE REPRESSOR PROTEIN 4"/>
    <property type="match status" value="1"/>
</dbReference>
<dbReference type="InterPro" id="IPR050410">
    <property type="entry name" value="CCR4/nocturin_mRNA_transcr"/>
</dbReference>
<gene>
    <name evidence="2" type="ORF">RFI_19624</name>
</gene>
<keyword evidence="2" id="KW-0540">Nuclease</keyword>
<evidence type="ECO:0000313" key="3">
    <source>
        <dbReference type="Proteomes" id="UP000023152"/>
    </source>
</evidence>
<sequence>MRNAENDCQNYPPFSRTPTPKLNQFSILSWNCLYSSFVENEKQMYPNIKKESHRKWDYRRDRIRESIESAQADIVCLQEIDGNSFPTDFGEYFREEQKKSKEGMPFAYGSVVNSQKKEMSTAVLFNSEKFECIATDHRSRALILLLEMRQCCQSEDVSKEENKTVSVHCPQTLSMSQSSENSMGISEELYKQLEQIFGKCSEKKVNKQKIENQSNNEQSSLSSSQRQHKKFVLVCNCHLSSGYGTKNSDVVQVSEINSILHRILFHCFTQNLYIPNVSVVMCGDFNSDFNGVIYQTLIHKKFHLNLNFTECSKHNTENEIKLVLKHFWNFQDAYSLSSKKRRSTFRNLGEQCVLDFIFFSENCLKTIAVMDSLPMITYLLVPSLNGYHRLSYKVSITLIRGKLWIRTENIQQQKNSDNAYTIAICLRFILTGRLKDLFLCNDQFFLH</sequence>
<keyword evidence="2" id="KW-0378">Hydrolase</keyword>
<dbReference type="InterPro" id="IPR005135">
    <property type="entry name" value="Endo/exonuclease/phosphatase"/>
</dbReference>
<dbReference type="AlphaFoldDB" id="X6MX76"/>
<organism evidence="2 3">
    <name type="scientific">Reticulomyxa filosa</name>
    <dbReference type="NCBI Taxonomy" id="46433"/>
    <lineage>
        <taxon>Eukaryota</taxon>
        <taxon>Sar</taxon>
        <taxon>Rhizaria</taxon>
        <taxon>Retaria</taxon>
        <taxon>Foraminifera</taxon>
        <taxon>Monothalamids</taxon>
        <taxon>Reticulomyxidae</taxon>
        <taxon>Reticulomyxa</taxon>
    </lineage>
</organism>
<comment type="caution">
    <text evidence="2">The sequence shown here is derived from an EMBL/GenBank/DDBJ whole genome shotgun (WGS) entry which is preliminary data.</text>
</comment>
<name>X6MX76_RETFI</name>
<dbReference type="Proteomes" id="UP000023152">
    <property type="component" value="Unassembled WGS sequence"/>
</dbReference>
<dbReference type="GO" id="GO:0004519">
    <property type="term" value="F:endonuclease activity"/>
    <property type="evidence" value="ECO:0007669"/>
    <property type="project" value="UniProtKB-KW"/>
</dbReference>
<proteinExistence type="predicted"/>
<keyword evidence="2" id="KW-0255">Endonuclease</keyword>
<dbReference type="SUPFAM" id="SSF56219">
    <property type="entry name" value="DNase I-like"/>
    <property type="match status" value="1"/>
</dbReference>